<protein>
    <recommendedName>
        <fullName evidence="6">Peptidase S8/S53 domain-containing protein</fullName>
    </recommendedName>
</protein>
<evidence type="ECO:0000256" key="5">
    <source>
        <dbReference type="PROSITE-ProRule" id="PRU01240"/>
    </source>
</evidence>
<evidence type="ECO:0000256" key="2">
    <source>
        <dbReference type="ARBA" id="ARBA00022670"/>
    </source>
</evidence>
<dbReference type="GO" id="GO:0006508">
    <property type="term" value="P:proteolysis"/>
    <property type="evidence" value="ECO:0007669"/>
    <property type="project" value="UniProtKB-KW"/>
</dbReference>
<dbReference type="EMBL" id="JADGJD010000055">
    <property type="protein sequence ID" value="KAJ3055876.1"/>
    <property type="molecule type" value="Genomic_DNA"/>
</dbReference>
<dbReference type="InterPro" id="IPR000209">
    <property type="entry name" value="Peptidase_S8/S53_dom"/>
</dbReference>
<reference evidence="7" key="1">
    <citation type="submission" date="2020-05" db="EMBL/GenBank/DDBJ databases">
        <title>Phylogenomic resolution of chytrid fungi.</title>
        <authorList>
            <person name="Stajich J.E."/>
            <person name="Amses K."/>
            <person name="Simmons R."/>
            <person name="Seto K."/>
            <person name="Myers J."/>
            <person name="Bonds A."/>
            <person name="Quandt C.A."/>
            <person name="Barry K."/>
            <person name="Liu P."/>
            <person name="Grigoriev I."/>
            <person name="Longcore J.E."/>
            <person name="James T.Y."/>
        </authorList>
    </citation>
    <scope>NUCLEOTIDE SEQUENCE</scope>
    <source>
        <strain evidence="7">JEL0318</strain>
    </source>
</reference>
<dbReference type="GO" id="GO:0004252">
    <property type="term" value="F:serine-type endopeptidase activity"/>
    <property type="evidence" value="ECO:0007669"/>
    <property type="project" value="InterPro"/>
</dbReference>
<feature type="domain" description="Peptidase S8/S53" evidence="6">
    <location>
        <begin position="8"/>
        <end position="106"/>
    </location>
</feature>
<dbReference type="GO" id="GO:0005615">
    <property type="term" value="C:extracellular space"/>
    <property type="evidence" value="ECO:0007669"/>
    <property type="project" value="TreeGrafter"/>
</dbReference>
<accession>A0AAD5SL05</accession>
<organism evidence="7 8">
    <name type="scientific">Rhizophlyctis rosea</name>
    <dbReference type="NCBI Taxonomy" id="64517"/>
    <lineage>
        <taxon>Eukaryota</taxon>
        <taxon>Fungi</taxon>
        <taxon>Fungi incertae sedis</taxon>
        <taxon>Chytridiomycota</taxon>
        <taxon>Chytridiomycota incertae sedis</taxon>
        <taxon>Chytridiomycetes</taxon>
        <taxon>Rhizophlyctidales</taxon>
        <taxon>Rhizophlyctidaceae</taxon>
        <taxon>Rhizophlyctis</taxon>
    </lineage>
</organism>
<sequence length="120" mass="11889">MGGSACDYSPASANLVLTVAATNISDGSTAFSTTGPCVDIFAPGADVAGIDLTGAQTTQSGTSIAAAFVAGSLAVQWSRNRTLPAAQLLDEFGRNATAGVVQGLDFSEADTPNLLAYSAG</sequence>
<gene>
    <name evidence="7" type="ORF">HK097_008873</name>
</gene>
<comment type="caution">
    <text evidence="5">Lacks conserved residue(s) required for the propagation of feature annotation.</text>
</comment>
<evidence type="ECO:0000259" key="6">
    <source>
        <dbReference type="Pfam" id="PF00082"/>
    </source>
</evidence>
<proteinExistence type="inferred from homology"/>
<dbReference type="Proteomes" id="UP001212841">
    <property type="component" value="Unassembled WGS sequence"/>
</dbReference>
<evidence type="ECO:0000256" key="4">
    <source>
        <dbReference type="ARBA" id="ARBA00022825"/>
    </source>
</evidence>
<keyword evidence="8" id="KW-1185">Reference proteome</keyword>
<evidence type="ECO:0000313" key="8">
    <source>
        <dbReference type="Proteomes" id="UP001212841"/>
    </source>
</evidence>
<keyword evidence="3" id="KW-0378">Hydrolase</keyword>
<name>A0AAD5SL05_9FUNG</name>
<keyword evidence="4" id="KW-0720">Serine protease</keyword>
<evidence type="ECO:0000256" key="3">
    <source>
        <dbReference type="ARBA" id="ARBA00022801"/>
    </source>
</evidence>
<dbReference type="PROSITE" id="PS51892">
    <property type="entry name" value="SUBTILASE"/>
    <property type="match status" value="1"/>
</dbReference>
<dbReference type="PANTHER" id="PTHR43806:SF11">
    <property type="entry name" value="CEREVISIN-RELATED"/>
    <property type="match status" value="1"/>
</dbReference>
<comment type="similarity">
    <text evidence="1 5">Belongs to the peptidase S8 family.</text>
</comment>
<dbReference type="Gene3D" id="3.40.50.200">
    <property type="entry name" value="Peptidase S8/S53 domain"/>
    <property type="match status" value="1"/>
</dbReference>
<keyword evidence="2" id="KW-0645">Protease</keyword>
<dbReference type="Pfam" id="PF00082">
    <property type="entry name" value="Peptidase_S8"/>
    <property type="match status" value="1"/>
</dbReference>
<dbReference type="SUPFAM" id="SSF52743">
    <property type="entry name" value="Subtilisin-like"/>
    <property type="match status" value="1"/>
</dbReference>
<dbReference type="InterPro" id="IPR050131">
    <property type="entry name" value="Peptidase_S8_subtilisin-like"/>
</dbReference>
<dbReference type="AlphaFoldDB" id="A0AAD5SL05"/>
<evidence type="ECO:0000313" key="7">
    <source>
        <dbReference type="EMBL" id="KAJ3055876.1"/>
    </source>
</evidence>
<dbReference type="PANTHER" id="PTHR43806">
    <property type="entry name" value="PEPTIDASE S8"/>
    <property type="match status" value="1"/>
</dbReference>
<comment type="caution">
    <text evidence="7">The sequence shown here is derived from an EMBL/GenBank/DDBJ whole genome shotgun (WGS) entry which is preliminary data.</text>
</comment>
<dbReference type="InterPro" id="IPR036852">
    <property type="entry name" value="Peptidase_S8/S53_dom_sf"/>
</dbReference>
<evidence type="ECO:0000256" key="1">
    <source>
        <dbReference type="ARBA" id="ARBA00011073"/>
    </source>
</evidence>